<feature type="region of interest" description="Disordered" evidence="1">
    <location>
        <begin position="1"/>
        <end position="184"/>
    </location>
</feature>
<dbReference type="EMBL" id="JAKLMC020000013">
    <property type="protein sequence ID" value="KAK5952845.1"/>
    <property type="molecule type" value="Genomic_DNA"/>
</dbReference>
<feature type="compositionally biased region" description="Basic and acidic residues" evidence="1">
    <location>
        <begin position="68"/>
        <end position="96"/>
    </location>
</feature>
<evidence type="ECO:0000256" key="1">
    <source>
        <dbReference type="SAM" id="MobiDB-lite"/>
    </source>
</evidence>
<feature type="compositionally biased region" description="Basic and acidic residues" evidence="1">
    <location>
        <begin position="103"/>
        <end position="140"/>
    </location>
</feature>
<dbReference type="PANTHER" id="PTHR34776:SF1">
    <property type="entry name" value="F17F16.3 PROTEIN"/>
    <property type="match status" value="1"/>
</dbReference>
<keyword evidence="3" id="KW-1185">Reference proteome</keyword>
<reference evidence="2 3" key="1">
    <citation type="submission" date="2022-12" db="EMBL/GenBank/DDBJ databases">
        <title>Genomic features and morphological characterization of a novel Knufia sp. strain isolated from spacecraft assembly facility.</title>
        <authorList>
            <person name="Teixeira M."/>
            <person name="Chander A.M."/>
            <person name="Stajich J.E."/>
            <person name="Venkateswaran K."/>
        </authorList>
    </citation>
    <scope>NUCLEOTIDE SEQUENCE [LARGE SCALE GENOMIC DNA]</scope>
    <source>
        <strain evidence="2 3">FJI-L2-BK-P2</strain>
    </source>
</reference>
<dbReference type="Proteomes" id="UP001316803">
    <property type="component" value="Unassembled WGS sequence"/>
</dbReference>
<organism evidence="2 3">
    <name type="scientific">Knufia fluminis</name>
    <dbReference type="NCBI Taxonomy" id="191047"/>
    <lineage>
        <taxon>Eukaryota</taxon>
        <taxon>Fungi</taxon>
        <taxon>Dikarya</taxon>
        <taxon>Ascomycota</taxon>
        <taxon>Pezizomycotina</taxon>
        <taxon>Eurotiomycetes</taxon>
        <taxon>Chaetothyriomycetidae</taxon>
        <taxon>Chaetothyriales</taxon>
        <taxon>Trichomeriaceae</taxon>
        <taxon>Knufia</taxon>
    </lineage>
</organism>
<dbReference type="AlphaFoldDB" id="A0AAN8EP07"/>
<gene>
    <name evidence="2" type="ORF">OHC33_005964</name>
</gene>
<name>A0AAN8EP07_9EURO</name>
<protein>
    <recommendedName>
        <fullName evidence="4">BTB domain transcription factor</fullName>
    </recommendedName>
</protein>
<proteinExistence type="predicted"/>
<sequence length="459" mass="50186">MARRSTRIASSQSQPDSSPPKPQSSPASAGNKRKAAPGSSPVAKRGKKDAKEQKTIEESMDVDTNDAEQPKPEESKADEPAEEPKPEPAEKTEKTSNGEPETSTDKQDEPAKDDQANGHEEVQKGQATKDEQHTEAKEDAEQATEPEDAEAKEEPKDQQPSANDEVKDTTNGDNAVEPNARDGDVPASILEKGIMYFLTRGRVGIDDPKNVQDIQRSFLILRPLPHGAKLSDGPIGDDKNCRLIAIPKKMLPLSGNDRWTAFVETSNVSFSELKESFMKSNDYTTQTGPRHTPAAAPVAEGVYAITTTGRESHLAYIITLPEELGDIQNDLGLRNQGSFVLSVKNPQAPGPANADIGKDPGYSQELMNEFRGLRWSALKPDHLNYEGCQFLMIGEGEQGLDKATEQQAGDEKKDETPIEEMQKLEGEDEIRVEHLNGENAVFSDLGTNAKDYPSLQTTW</sequence>
<evidence type="ECO:0000313" key="3">
    <source>
        <dbReference type="Proteomes" id="UP001316803"/>
    </source>
</evidence>
<accession>A0AAN8EP07</accession>
<comment type="caution">
    <text evidence="2">The sequence shown here is derived from an EMBL/GenBank/DDBJ whole genome shotgun (WGS) entry which is preliminary data.</text>
</comment>
<feature type="compositionally biased region" description="Acidic residues" evidence="1">
    <location>
        <begin position="141"/>
        <end position="151"/>
    </location>
</feature>
<dbReference type="PANTHER" id="PTHR34776">
    <property type="entry name" value="F17F16.3 PROTEIN"/>
    <property type="match status" value="1"/>
</dbReference>
<evidence type="ECO:0008006" key="4">
    <source>
        <dbReference type="Google" id="ProtNLM"/>
    </source>
</evidence>
<evidence type="ECO:0000313" key="2">
    <source>
        <dbReference type="EMBL" id="KAK5952845.1"/>
    </source>
</evidence>